<protein>
    <recommendedName>
        <fullName evidence="2">Ribosomal silencing factor RsfS</fullName>
    </recommendedName>
</protein>
<accession>A0ABW2Y5F4</accession>
<sequence length="141" mass="15883">MTAFKESIEAARVAACGADEMKGEDIVAFDVSEPLGLTDIFLIATGTSPRHVLSIAEEIEKQMSLQCHMDPRTREGLEEGQWVLLDFGDIVVHVMDQDSRDFYDLERLWKDCPRIDLNLPQHDSEASTDEEDLVTREEGAE</sequence>
<dbReference type="HAMAP" id="MF_01477">
    <property type="entry name" value="Iojap_RsfS"/>
    <property type="match status" value="1"/>
</dbReference>
<comment type="similarity">
    <text evidence="1 2">Belongs to the Iojap/RsfS family.</text>
</comment>
<dbReference type="NCBIfam" id="TIGR00090">
    <property type="entry name" value="rsfS_iojap_ybeB"/>
    <property type="match status" value="1"/>
</dbReference>
<dbReference type="Proteomes" id="UP001597036">
    <property type="component" value="Unassembled WGS sequence"/>
</dbReference>
<dbReference type="Gene3D" id="3.30.460.10">
    <property type="entry name" value="Beta Polymerase, domain 2"/>
    <property type="match status" value="1"/>
</dbReference>
<evidence type="ECO:0000313" key="4">
    <source>
        <dbReference type="EMBL" id="MFD0704804.1"/>
    </source>
</evidence>
<keyword evidence="2" id="KW-0810">Translation regulation</keyword>
<reference evidence="5" key="1">
    <citation type="journal article" date="2019" name="Int. J. Syst. Evol. Microbiol.">
        <title>The Global Catalogue of Microorganisms (GCM) 10K type strain sequencing project: providing services to taxonomists for standard genome sequencing and annotation.</title>
        <authorList>
            <consortium name="The Broad Institute Genomics Platform"/>
            <consortium name="The Broad Institute Genome Sequencing Center for Infectious Disease"/>
            <person name="Wu L."/>
            <person name="Ma J."/>
        </authorList>
    </citation>
    <scope>NUCLEOTIDE SEQUENCE [LARGE SCALE GENOMIC DNA]</scope>
    <source>
        <strain evidence="5">CCM 8604</strain>
    </source>
</reference>
<keyword evidence="2" id="KW-0678">Repressor</keyword>
<evidence type="ECO:0000256" key="1">
    <source>
        <dbReference type="ARBA" id="ARBA00010574"/>
    </source>
</evidence>
<dbReference type="InterPro" id="IPR043519">
    <property type="entry name" value="NT_sf"/>
</dbReference>
<name>A0ABW2Y5F4_9BIFI</name>
<evidence type="ECO:0000256" key="3">
    <source>
        <dbReference type="SAM" id="MobiDB-lite"/>
    </source>
</evidence>
<dbReference type="RefSeq" id="WP_377938517.1">
    <property type="nucleotide sequence ID" value="NZ_JBHTHQ010000021.1"/>
</dbReference>
<keyword evidence="2" id="KW-0963">Cytoplasm</keyword>
<comment type="subunit">
    <text evidence="2">Interacts with ribosomal protein uL14 (rplN).</text>
</comment>
<comment type="subcellular location">
    <subcellularLocation>
        <location evidence="2">Cytoplasm</location>
    </subcellularLocation>
</comment>
<proteinExistence type="inferred from homology"/>
<gene>
    <name evidence="2 4" type="primary">rsfS</name>
    <name evidence="4" type="ORF">ACFQY8_03455</name>
</gene>
<comment type="caution">
    <text evidence="4">The sequence shown here is derived from an EMBL/GenBank/DDBJ whole genome shotgun (WGS) entry which is preliminary data.</text>
</comment>
<dbReference type="PANTHER" id="PTHR21043:SF0">
    <property type="entry name" value="MITOCHONDRIAL ASSEMBLY OF RIBOSOMAL LARGE SUBUNIT PROTEIN 1"/>
    <property type="match status" value="1"/>
</dbReference>
<evidence type="ECO:0000313" key="5">
    <source>
        <dbReference type="Proteomes" id="UP001597036"/>
    </source>
</evidence>
<dbReference type="EMBL" id="JBHTHQ010000021">
    <property type="protein sequence ID" value="MFD0704804.1"/>
    <property type="molecule type" value="Genomic_DNA"/>
</dbReference>
<dbReference type="Pfam" id="PF02410">
    <property type="entry name" value="RsfS"/>
    <property type="match status" value="1"/>
</dbReference>
<dbReference type="PANTHER" id="PTHR21043">
    <property type="entry name" value="IOJAP SUPERFAMILY ORTHOLOG"/>
    <property type="match status" value="1"/>
</dbReference>
<dbReference type="InterPro" id="IPR004394">
    <property type="entry name" value="Iojap/RsfS/C7orf30"/>
</dbReference>
<dbReference type="SUPFAM" id="SSF81301">
    <property type="entry name" value="Nucleotidyltransferase"/>
    <property type="match status" value="1"/>
</dbReference>
<keyword evidence="5" id="KW-1185">Reference proteome</keyword>
<organism evidence="4 5">
    <name type="scientific">Alloscardovia venturai</name>
    <dbReference type="NCBI Taxonomy" id="1769421"/>
    <lineage>
        <taxon>Bacteria</taxon>
        <taxon>Bacillati</taxon>
        <taxon>Actinomycetota</taxon>
        <taxon>Actinomycetes</taxon>
        <taxon>Bifidobacteriales</taxon>
        <taxon>Bifidobacteriaceae</taxon>
        <taxon>Alloscardovia</taxon>
    </lineage>
</organism>
<evidence type="ECO:0000256" key="2">
    <source>
        <dbReference type="HAMAP-Rule" id="MF_01477"/>
    </source>
</evidence>
<comment type="function">
    <text evidence="2">Functions as a ribosomal silencing factor. Interacts with ribosomal protein uL14 (rplN), blocking formation of intersubunit bridge B8. Prevents association of the 30S and 50S ribosomal subunits and the formation of functional ribosomes, thus repressing translation.</text>
</comment>
<feature type="region of interest" description="Disordered" evidence="3">
    <location>
        <begin position="119"/>
        <end position="141"/>
    </location>
</feature>